<reference evidence="2 3" key="1">
    <citation type="submission" date="2020-01" db="EMBL/GenBank/DDBJ databases">
        <title>Insect and environment-associated Actinomycetes.</title>
        <authorList>
            <person name="Currrie C."/>
            <person name="Chevrette M."/>
            <person name="Carlson C."/>
            <person name="Stubbendieck R."/>
            <person name="Wendt-Pienkowski E."/>
        </authorList>
    </citation>
    <scope>NUCLEOTIDE SEQUENCE [LARGE SCALE GENOMIC DNA]</scope>
    <source>
        <strain evidence="2 3">SID7590</strain>
    </source>
</reference>
<evidence type="ECO:0000256" key="1">
    <source>
        <dbReference type="SAM" id="MobiDB-lite"/>
    </source>
</evidence>
<dbReference type="AlphaFoldDB" id="A0A7K3S3Y5"/>
<gene>
    <name evidence="2" type="ORF">G3I50_25565</name>
</gene>
<accession>A0A7K3S3Y5</accession>
<proteinExistence type="predicted"/>
<feature type="compositionally biased region" description="Basic and acidic residues" evidence="1">
    <location>
        <begin position="245"/>
        <end position="269"/>
    </location>
</feature>
<feature type="region of interest" description="Disordered" evidence="1">
    <location>
        <begin position="220"/>
        <end position="292"/>
    </location>
</feature>
<sequence>MTEPVAVIAVCGHEAAYGRALAPVVDAGVSVVPNGRELFRSITEHARRGEEAVVVPMTLGRDPELVADTARTLRAVPAAERGTAVLAEPFGTAQHLVGWLRAAAGRVAEGSALLVTAPSGGPFEDAELYRIAALVLRYGSHPLVEVAFSGGDPDLAEGIRRCRLLGARRVELLPAAFALPDVPGVTGAEQLPVDLAGPLVSAPALRRVLAERVTDARRRLREHGDDGVGAGLTAADNHGHSHTHAPGEGHDHAHPHDPGDGHGHTHEHSPATAHRHHHSSADEAGPVIRSIA</sequence>
<dbReference type="Gene3D" id="3.40.50.1400">
    <property type="match status" value="1"/>
</dbReference>
<dbReference type="Proteomes" id="UP000469670">
    <property type="component" value="Unassembled WGS sequence"/>
</dbReference>
<comment type="caution">
    <text evidence="2">The sequence shown here is derived from an EMBL/GenBank/DDBJ whole genome shotgun (WGS) entry which is preliminary data.</text>
</comment>
<organism evidence="2 3">
    <name type="scientific">Streptomyces parvus</name>
    <dbReference type="NCBI Taxonomy" id="66428"/>
    <lineage>
        <taxon>Bacteria</taxon>
        <taxon>Bacillati</taxon>
        <taxon>Actinomycetota</taxon>
        <taxon>Actinomycetes</taxon>
        <taxon>Kitasatosporales</taxon>
        <taxon>Streptomycetaceae</taxon>
        <taxon>Streptomyces</taxon>
    </lineage>
</organism>
<evidence type="ECO:0000313" key="2">
    <source>
        <dbReference type="EMBL" id="NEC21582.1"/>
    </source>
</evidence>
<dbReference type="EMBL" id="JAAGMP010001136">
    <property type="protein sequence ID" value="NEC21582.1"/>
    <property type="molecule type" value="Genomic_DNA"/>
</dbReference>
<name>A0A7K3S3Y5_9ACTN</name>
<dbReference type="SUPFAM" id="SSF53800">
    <property type="entry name" value="Chelatase"/>
    <property type="match status" value="1"/>
</dbReference>
<dbReference type="RefSeq" id="WP_164205775.1">
    <property type="nucleotide sequence ID" value="NZ_JAAGMP010001136.1"/>
</dbReference>
<protein>
    <submittedName>
        <fullName evidence="2">Cobalamin biosynthesis protein CbiX</fullName>
    </submittedName>
</protein>
<evidence type="ECO:0000313" key="3">
    <source>
        <dbReference type="Proteomes" id="UP000469670"/>
    </source>
</evidence>